<accession>B0VF05</accession>
<dbReference type="InterPro" id="IPR009078">
    <property type="entry name" value="Ferritin-like_SF"/>
</dbReference>
<protein>
    <submittedName>
        <fullName evidence="1">Uncharacterized protein</fullName>
    </submittedName>
</protein>
<evidence type="ECO:0000313" key="2">
    <source>
        <dbReference type="Proteomes" id="UP000002019"/>
    </source>
</evidence>
<dbReference type="Proteomes" id="UP000002019">
    <property type="component" value="Chromosome"/>
</dbReference>
<reference evidence="1 2" key="1">
    <citation type="journal article" date="2008" name="J. Bacteriol.">
        <title>'Candidatus Cloacamonas acidaminovorans': genome sequence reconstruction provides a first glimpse of a new bacterial division.</title>
        <authorList>
            <person name="Pelletier E."/>
            <person name="Kreimeyer A."/>
            <person name="Bocs S."/>
            <person name="Rouy Z."/>
            <person name="Gyapay G."/>
            <person name="Chouari R."/>
            <person name="Riviere D."/>
            <person name="Ganesan A."/>
            <person name="Daegelen P."/>
            <person name="Sghir A."/>
            <person name="Cohen G.N."/>
            <person name="Medigue C."/>
            <person name="Weissenbach J."/>
            <person name="Le Paslier D."/>
        </authorList>
    </citation>
    <scope>NUCLEOTIDE SEQUENCE [LARGE SCALE GENOMIC DNA]</scope>
    <source>
        <strain evidence="2">Evry</strain>
    </source>
</reference>
<dbReference type="InterPro" id="IPR012347">
    <property type="entry name" value="Ferritin-like"/>
</dbReference>
<dbReference type="CDD" id="cd01045">
    <property type="entry name" value="Ferritin_like_AB"/>
    <property type="match status" value="1"/>
</dbReference>
<dbReference type="SUPFAM" id="SSF47240">
    <property type="entry name" value="Ferritin-like"/>
    <property type="match status" value="1"/>
</dbReference>
<evidence type="ECO:0000313" key="1">
    <source>
        <dbReference type="EMBL" id="CAO81546.1"/>
    </source>
</evidence>
<sequence length="190" mass="22496">MPSCFFRIFLLTILFDIINWNKKISREEKMAIYSVNEVIEMAVQIERSGYAFYNEAAKRKDLDEKAKDFLIYLRDEELRHEKTFLSLRDEVDLQVLQLSVDWELIAEYLKTIVESRIFNSEFSAIQLATKAKDIKEIVENAITFEKDTLLYFHTLSDNINEPRTHNALRKIINEEVSHILKLSEMKKKLV</sequence>
<organism evidence="1 2">
    <name type="scientific">Cloacimonas acidaminovorans (strain Evry)</name>
    <dbReference type="NCBI Taxonomy" id="459349"/>
    <lineage>
        <taxon>Bacteria</taxon>
        <taxon>Pseudomonadati</taxon>
        <taxon>Candidatus Cloacimonadota</taxon>
        <taxon>Candidatus Cloacimonadia</taxon>
        <taxon>Candidatus Cloacimonadales</taxon>
        <taxon>Candidatus Cloacimonadaceae</taxon>
        <taxon>Candidatus Cloacimonas</taxon>
    </lineage>
</organism>
<proteinExistence type="predicted"/>
<dbReference type="KEGG" id="caci:CLOAM1710"/>
<gene>
    <name evidence="1" type="ordered locus">CLOAM1710</name>
</gene>
<dbReference type="AlphaFoldDB" id="B0VF05"/>
<keyword evidence="2" id="KW-1185">Reference proteome</keyword>
<dbReference type="STRING" id="459349.CLOAM1710"/>
<dbReference type="EMBL" id="CU466930">
    <property type="protein sequence ID" value="CAO81546.1"/>
    <property type="molecule type" value="Genomic_DNA"/>
</dbReference>
<name>B0VF05_CLOAI</name>
<dbReference type="HOGENOM" id="CLU_122749_0_0_0"/>
<dbReference type="Gene3D" id="1.20.1260.10">
    <property type="match status" value="1"/>
</dbReference>
<dbReference type="eggNOG" id="COG1633">
    <property type="taxonomic scope" value="Bacteria"/>
</dbReference>